<sequence>MGVVFRTVFGLGVAAAVDLAGMEENLLGGLALEEDLSLPKKSRTPTLLLTALGVLLLPLLMKMGFLKTWTCANKYVFFNLMPKLKEPLNFMMPKEKNNANS</sequence>
<keyword evidence="3" id="KW-1185">Reference proteome</keyword>
<evidence type="ECO:0000313" key="3">
    <source>
        <dbReference type="Proteomes" id="UP001372338"/>
    </source>
</evidence>
<name>A0AAN9EAR3_CROPI</name>
<keyword evidence="1" id="KW-1133">Transmembrane helix</keyword>
<protein>
    <submittedName>
        <fullName evidence="2">Uncharacterized protein</fullName>
    </submittedName>
</protein>
<dbReference type="AlphaFoldDB" id="A0AAN9EAR3"/>
<comment type="caution">
    <text evidence="2">The sequence shown here is derived from an EMBL/GenBank/DDBJ whole genome shotgun (WGS) entry which is preliminary data.</text>
</comment>
<organism evidence="2 3">
    <name type="scientific">Crotalaria pallida</name>
    <name type="common">Smooth rattlebox</name>
    <name type="synonym">Crotalaria striata</name>
    <dbReference type="NCBI Taxonomy" id="3830"/>
    <lineage>
        <taxon>Eukaryota</taxon>
        <taxon>Viridiplantae</taxon>
        <taxon>Streptophyta</taxon>
        <taxon>Embryophyta</taxon>
        <taxon>Tracheophyta</taxon>
        <taxon>Spermatophyta</taxon>
        <taxon>Magnoliopsida</taxon>
        <taxon>eudicotyledons</taxon>
        <taxon>Gunneridae</taxon>
        <taxon>Pentapetalae</taxon>
        <taxon>rosids</taxon>
        <taxon>fabids</taxon>
        <taxon>Fabales</taxon>
        <taxon>Fabaceae</taxon>
        <taxon>Papilionoideae</taxon>
        <taxon>50 kb inversion clade</taxon>
        <taxon>genistoids sensu lato</taxon>
        <taxon>core genistoids</taxon>
        <taxon>Crotalarieae</taxon>
        <taxon>Crotalaria</taxon>
    </lineage>
</organism>
<gene>
    <name evidence="2" type="ORF">RIF29_33543</name>
</gene>
<dbReference type="EMBL" id="JAYWIO010000007">
    <property type="protein sequence ID" value="KAK7250829.1"/>
    <property type="molecule type" value="Genomic_DNA"/>
</dbReference>
<keyword evidence="1" id="KW-0812">Transmembrane</keyword>
<dbReference type="Proteomes" id="UP001372338">
    <property type="component" value="Unassembled WGS sequence"/>
</dbReference>
<evidence type="ECO:0000313" key="2">
    <source>
        <dbReference type="EMBL" id="KAK7250829.1"/>
    </source>
</evidence>
<evidence type="ECO:0000256" key="1">
    <source>
        <dbReference type="SAM" id="Phobius"/>
    </source>
</evidence>
<reference evidence="2 3" key="1">
    <citation type="submission" date="2024-01" db="EMBL/GenBank/DDBJ databases">
        <title>The genomes of 5 underutilized Papilionoideae crops provide insights into root nodulation and disease resistanc.</title>
        <authorList>
            <person name="Yuan L."/>
        </authorList>
    </citation>
    <scope>NUCLEOTIDE SEQUENCE [LARGE SCALE GENOMIC DNA]</scope>
    <source>
        <strain evidence="2">ZHUSHIDOU_FW_LH</strain>
        <tissue evidence="2">Leaf</tissue>
    </source>
</reference>
<keyword evidence="1" id="KW-0472">Membrane</keyword>
<accession>A0AAN9EAR3</accession>
<feature type="transmembrane region" description="Helical" evidence="1">
    <location>
        <begin position="46"/>
        <end position="65"/>
    </location>
</feature>
<proteinExistence type="predicted"/>